<comment type="caution">
    <text evidence="2">The sequence shown here is derived from an EMBL/GenBank/DDBJ whole genome shotgun (WGS) entry which is preliminary data.</text>
</comment>
<keyword evidence="1" id="KW-0472">Membrane</keyword>
<keyword evidence="1" id="KW-0812">Transmembrane</keyword>
<feature type="non-terminal residue" evidence="2">
    <location>
        <position position="1"/>
    </location>
</feature>
<reference evidence="2 3" key="1">
    <citation type="journal article" date="2018" name="Sci. Rep.">
        <title>Comparative analysis of the Pocillopora damicornis genome highlights role of immune system in coral evolution.</title>
        <authorList>
            <person name="Cunning R."/>
            <person name="Bay R.A."/>
            <person name="Gillette P."/>
            <person name="Baker A.C."/>
            <person name="Traylor-Knowles N."/>
        </authorList>
    </citation>
    <scope>NUCLEOTIDE SEQUENCE [LARGE SCALE GENOMIC DNA]</scope>
    <source>
        <strain evidence="2">RSMAS</strain>
        <tissue evidence="2">Whole animal</tissue>
    </source>
</reference>
<dbReference type="EMBL" id="RCHS01003244">
    <property type="protein sequence ID" value="RMX43073.1"/>
    <property type="molecule type" value="Genomic_DNA"/>
</dbReference>
<dbReference type="AlphaFoldDB" id="A0A3M6TNS2"/>
<dbReference type="Proteomes" id="UP000275408">
    <property type="component" value="Unassembled WGS sequence"/>
</dbReference>
<evidence type="ECO:0000256" key="1">
    <source>
        <dbReference type="SAM" id="Phobius"/>
    </source>
</evidence>
<protein>
    <submittedName>
        <fullName evidence="2">Uncharacterized protein</fullName>
    </submittedName>
</protein>
<proteinExistence type="predicted"/>
<accession>A0A3M6TNS2</accession>
<evidence type="ECO:0000313" key="3">
    <source>
        <dbReference type="Proteomes" id="UP000275408"/>
    </source>
</evidence>
<keyword evidence="3" id="KW-1185">Reference proteome</keyword>
<sequence length="86" mass="9679">CGNTRNNYQFLFPRYQDTHNQISIMVMASARWLGVRLDVVASLIVGSVAAATAFVAQDAENERRKQGRFGRQKETKAMLLFKDDGV</sequence>
<name>A0A3M6TNS2_POCDA</name>
<organism evidence="2 3">
    <name type="scientific">Pocillopora damicornis</name>
    <name type="common">Cauliflower coral</name>
    <name type="synonym">Millepora damicornis</name>
    <dbReference type="NCBI Taxonomy" id="46731"/>
    <lineage>
        <taxon>Eukaryota</taxon>
        <taxon>Metazoa</taxon>
        <taxon>Cnidaria</taxon>
        <taxon>Anthozoa</taxon>
        <taxon>Hexacorallia</taxon>
        <taxon>Scleractinia</taxon>
        <taxon>Astrocoeniina</taxon>
        <taxon>Pocilloporidae</taxon>
        <taxon>Pocillopora</taxon>
    </lineage>
</organism>
<feature type="transmembrane region" description="Helical" evidence="1">
    <location>
        <begin position="39"/>
        <end position="56"/>
    </location>
</feature>
<gene>
    <name evidence="2" type="ORF">pdam_00023395</name>
</gene>
<evidence type="ECO:0000313" key="2">
    <source>
        <dbReference type="EMBL" id="RMX43073.1"/>
    </source>
</evidence>
<keyword evidence="1" id="KW-1133">Transmembrane helix</keyword>